<reference evidence="1 2" key="1">
    <citation type="journal article" date="2022" name="Int. J. Syst. Evol. Microbiol.">
        <title>Prevotella herbatica sp. nov., a plant polysaccharide-decomposing anaerobic bacterium isolated from a methanogenic reactor.</title>
        <authorList>
            <person name="Uek A."/>
            <person name="Tonouchi A."/>
            <person name="Kaku N."/>
            <person name="Ueki K."/>
        </authorList>
    </citation>
    <scope>NUCLEOTIDE SEQUENCE [LARGE SCALE GENOMIC DNA]</scope>
    <source>
        <strain evidence="1 2">WR041</strain>
    </source>
</reference>
<dbReference type="RefSeq" id="WP_207153707.1">
    <property type="nucleotide sequence ID" value="NZ_AP024484.1"/>
</dbReference>
<name>A0ABM7P093_9BACT</name>
<dbReference type="Proteomes" id="UP001319045">
    <property type="component" value="Chromosome"/>
</dbReference>
<sequence length="126" mass="14307">MKLHQLIKAYEFDEIMPVINDMFPGTAQFRDPLNEAYNIMASLRPVASSKSIKYKLNKGKGEEQYMGAEDSCFNGPWEVTLGKDVSREKGVDLNDIEILANCIVNMCFIGKYPQAFEKAHQALLRE</sequence>
<evidence type="ECO:0000313" key="2">
    <source>
        <dbReference type="Proteomes" id="UP001319045"/>
    </source>
</evidence>
<accession>A0ABM7P093</accession>
<organism evidence="1 2">
    <name type="scientific">Prevotella herbatica</name>
    <dbReference type="NCBI Taxonomy" id="2801997"/>
    <lineage>
        <taxon>Bacteria</taxon>
        <taxon>Pseudomonadati</taxon>
        <taxon>Bacteroidota</taxon>
        <taxon>Bacteroidia</taxon>
        <taxon>Bacteroidales</taxon>
        <taxon>Prevotellaceae</taxon>
        <taxon>Prevotella</taxon>
    </lineage>
</organism>
<gene>
    <name evidence="1" type="ORF">prwr041_20110</name>
</gene>
<protein>
    <submittedName>
        <fullName evidence="1">Uncharacterized protein</fullName>
    </submittedName>
</protein>
<proteinExistence type="predicted"/>
<evidence type="ECO:0000313" key="1">
    <source>
        <dbReference type="EMBL" id="BCS86118.1"/>
    </source>
</evidence>
<keyword evidence="2" id="KW-1185">Reference proteome</keyword>
<dbReference type="EMBL" id="AP024484">
    <property type="protein sequence ID" value="BCS86118.1"/>
    <property type="molecule type" value="Genomic_DNA"/>
</dbReference>